<dbReference type="AlphaFoldDB" id="A0A518CAF7"/>
<dbReference type="RefSeq" id="WP_144974119.1">
    <property type="nucleotide sequence ID" value="NZ_CP036289.1"/>
</dbReference>
<organism evidence="3 4">
    <name type="scientific">Bremerella volcania</name>
    <dbReference type="NCBI Taxonomy" id="2527984"/>
    <lineage>
        <taxon>Bacteria</taxon>
        <taxon>Pseudomonadati</taxon>
        <taxon>Planctomycetota</taxon>
        <taxon>Planctomycetia</taxon>
        <taxon>Pirellulales</taxon>
        <taxon>Pirellulaceae</taxon>
        <taxon>Bremerella</taxon>
    </lineage>
</organism>
<feature type="signal peptide" evidence="1">
    <location>
        <begin position="1"/>
        <end position="22"/>
    </location>
</feature>
<dbReference type="KEGG" id="bvo:Pan97_32350"/>
<feature type="chain" id="PRO_5021706975" description="3-keto-alpha-glucoside-1,2-lyase/3-keto-2-hydroxy-glucal hydratase domain-containing protein" evidence="1">
    <location>
        <begin position="23"/>
        <end position="253"/>
    </location>
</feature>
<dbReference type="Gene3D" id="2.60.120.560">
    <property type="entry name" value="Exo-inulinase, domain 1"/>
    <property type="match status" value="1"/>
</dbReference>
<reference evidence="4" key="1">
    <citation type="submission" date="2019-02" db="EMBL/GenBank/DDBJ databases">
        <title>Deep-cultivation of Planctomycetes and their phenomic and genomic characterization uncovers novel biology.</title>
        <authorList>
            <person name="Wiegand S."/>
            <person name="Jogler M."/>
            <person name="Boedeker C."/>
            <person name="Pinto D."/>
            <person name="Vollmers J."/>
            <person name="Rivas-Marin E."/>
            <person name="Kohn T."/>
            <person name="Peeters S.H."/>
            <person name="Heuer A."/>
            <person name="Rast P."/>
            <person name="Oberbeckmann S."/>
            <person name="Bunk B."/>
            <person name="Jeske O."/>
            <person name="Meyerdierks A."/>
            <person name="Storesund J.E."/>
            <person name="Kallscheuer N."/>
            <person name="Luecker S."/>
            <person name="Lage O.M."/>
            <person name="Pohl T."/>
            <person name="Merkel B.J."/>
            <person name="Hornburger P."/>
            <person name="Mueller R.-W."/>
            <person name="Bruemmer F."/>
            <person name="Labrenz M."/>
            <person name="Spormann A.M."/>
            <person name="Op den Camp H."/>
            <person name="Overmann J."/>
            <person name="Amann R."/>
            <person name="Jetten M.S.M."/>
            <person name="Mascher T."/>
            <person name="Medema M.H."/>
            <person name="Devos D.P."/>
            <person name="Kaster A.-K."/>
            <person name="Ovreas L."/>
            <person name="Rohde M."/>
            <person name="Galperin M.Y."/>
            <person name="Jogler C."/>
        </authorList>
    </citation>
    <scope>NUCLEOTIDE SEQUENCE [LARGE SCALE GENOMIC DNA]</scope>
    <source>
        <strain evidence="4">Pan97</strain>
    </source>
</reference>
<keyword evidence="1" id="KW-0732">Signal</keyword>
<evidence type="ECO:0000259" key="2">
    <source>
        <dbReference type="Pfam" id="PF06439"/>
    </source>
</evidence>
<proteinExistence type="predicted"/>
<dbReference type="InterPro" id="IPR010496">
    <property type="entry name" value="AL/BT2_dom"/>
</dbReference>
<dbReference type="Proteomes" id="UP000318626">
    <property type="component" value="Chromosome"/>
</dbReference>
<sequence precursor="true">MPKRNLLLALLAFAALTNVILADDFQPNQSELQLPPPEGAIVLLGSDTNEFLSKNGQEINWPLEDGVLTSTRGEGRSNHIVSKLHFRDADIHVEFKLPKKGSGNSGVYIHGNYELQIINSTGKKKLDQGDIGAVYGFAPALVNAGKGPDEWQVYDIRYTAPRRDDSGKIIEEGTITAWLNGQKVQEGTKLGEPRSKYHPFRYNTTDYLKTIWEKQKQSSVGPVFLQDHDNAVQFRNVWVKPLDDQAREYQPEN</sequence>
<dbReference type="OrthoDB" id="176168at2"/>
<dbReference type="EMBL" id="CP036289">
    <property type="protein sequence ID" value="QDU76190.1"/>
    <property type="molecule type" value="Genomic_DNA"/>
</dbReference>
<evidence type="ECO:0000313" key="4">
    <source>
        <dbReference type="Proteomes" id="UP000318626"/>
    </source>
</evidence>
<protein>
    <recommendedName>
        <fullName evidence="2">3-keto-alpha-glucoside-1,2-lyase/3-keto-2-hydroxy-glucal hydratase domain-containing protein</fullName>
    </recommendedName>
</protein>
<name>A0A518CAF7_9BACT</name>
<accession>A0A518CAF7</accession>
<feature type="domain" description="3-keto-alpha-glucoside-1,2-lyase/3-keto-2-hydroxy-glucal hydratase" evidence="2">
    <location>
        <begin position="40"/>
        <end position="240"/>
    </location>
</feature>
<gene>
    <name evidence="3" type="ORF">Pan97_32350</name>
</gene>
<dbReference type="GO" id="GO:0016787">
    <property type="term" value="F:hydrolase activity"/>
    <property type="evidence" value="ECO:0007669"/>
    <property type="project" value="InterPro"/>
</dbReference>
<evidence type="ECO:0000256" key="1">
    <source>
        <dbReference type="SAM" id="SignalP"/>
    </source>
</evidence>
<keyword evidence="4" id="KW-1185">Reference proteome</keyword>
<evidence type="ECO:0000313" key="3">
    <source>
        <dbReference type="EMBL" id="QDU76190.1"/>
    </source>
</evidence>
<dbReference type="Pfam" id="PF06439">
    <property type="entry name" value="3keto-disac_hyd"/>
    <property type="match status" value="1"/>
</dbReference>